<dbReference type="AlphaFoldDB" id="A0A166HE72"/>
<feature type="coiled-coil region" evidence="5">
    <location>
        <begin position="81"/>
        <end position="108"/>
    </location>
</feature>
<dbReference type="GO" id="GO:0003700">
    <property type="term" value="F:DNA-binding transcription factor activity"/>
    <property type="evidence" value="ECO:0007669"/>
    <property type="project" value="InterPro"/>
</dbReference>
<keyword evidence="4" id="KW-0804">Transcription</keyword>
<evidence type="ECO:0000256" key="4">
    <source>
        <dbReference type="ARBA" id="ARBA00023163"/>
    </source>
</evidence>
<feature type="domain" description="HTH merR-type" evidence="6">
    <location>
        <begin position="1"/>
        <end position="68"/>
    </location>
</feature>
<keyword evidence="2" id="KW-0805">Transcription regulation</keyword>
<reference evidence="7 9" key="1">
    <citation type="submission" date="2015-08" db="EMBL/GenBank/DDBJ databases">
        <title>Draft Genome Sequence of Rathayibacter sp. Strain VKM Ac-2596 Isolated from Leaf Gall Induced by Plant-Parasitic Nematodes.</title>
        <authorList>
            <person name="Vasilenko O.V."/>
            <person name="Starodumova I.P."/>
            <person name="Tarlachkov S.V."/>
            <person name="Dorofeeva L.V."/>
            <person name="Evtushenko L.I."/>
        </authorList>
    </citation>
    <scope>NUCLEOTIDE SEQUENCE [LARGE SCALE GENOMIC DNA]</scope>
    <source>
        <strain evidence="7 9">VKM Ac-2596</strain>
    </source>
</reference>
<evidence type="ECO:0000256" key="5">
    <source>
        <dbReference type="SAM" id="Coils"/>
    </source>
</evidence>
<evidence type="ECO:0000313" key="9">
    <source>
        <dbReference type="Proteomes" id="UP000076717"/>
    </source>
</evidence>
<dbReference type="EMBL" id="LIIN01000098">
    <property type="protein sequence ID" value="KZX20442.1"/>
    <property type="molecule type" value="Genomic_DNA"/>
</dbReference>
<evidence type="ECO:0000256" key="2">
    <source>
        <dbReference type="ARBA" id="ARBA00023015"/>
    </source>
</evidence>
<evidence type="ECO:0000256" key="3">
    <source>
        <dbReference type="ARBA" id="ARBA00023125"/>
    </source>
</evidence>
<dbReference type="KEGG" id="rte:GSU10_01860"/>
<evidence type="ECO:0000313" key="7">
    <source>
        <dbReference type="EMBL" id="KZX20442.1"/>
    </source>
</evidence>
<protein>
    <submittedName>
        <fullName evidence="8">MerR family transcriptional regulator</fullName>
    </submittedName>
    <submittedName>
        <fullName evidence="7">Redox-sensitive transcriptional activator SoxR</fullName>
    </submittedName>
</protein>
<keyword evidence="1" id="KW-0678">Repressor</keyword>
<keyword evidence="5" id="KW-0175">Coiled coil</keyword>
<keyword evidence="3" id="KW-0238">DNA-binding</keyword>
<dbReference type="EMBL" id="CP047186">
    <property type="protein sequence ID" value="QHC54524.1"/>
    <property type="molecule type" value="Genomic_DNA"/>
</dbReference>
<dbReference type="PANTHER" id="PTHR30204:SF69">
    <property type="entry name" value="MERR-FAMILY TRANSCRIPTIONAL REGULATOR"/>
    <property type="match status" value="1"/>
</dbReference>
<reference evidence="8" key="3">
    <citation type="submission" date="2019-12" db="EMBL/GenBank/DDBJ databases">
        <title>Complete and Draft Genome Sequences of New Strains and Members of Some Known Species of the Genus Rathayibacter isolated from Plants.</title>
        <authorList>
            <person name="Tarlachkov S.V."/>
            <person name="Starodumova I.P."/>
            <person name="Dorofeeva L.V."/>
            <person name="Prisyazhnaya N.V."/>
            <person name="Leyn S.A."/>
            <person name="Zlamal J.E."/>
            <person name="Elane M.L."/>
            <person name="Osterman A.L."/>
            <person name="Nadler S.A."/>
            <person name="Subbotin S.A."/>
            <person name="Evtushenko L.I."/>
        </authorList>
    </citation>
    <scope>NUCLEOTIDE SEQUENCE</scope>
    <source>
        <strain evidence="8">VKM Ac-2761</strain>
    </source>
</reference>
<evidence type="ECO:0000256" key="1">
    <source>
        <dbReference type="ARBA" id="ARBA00022491"/>
    </source>
</evidence>
<dbReference type="Gene3D" id="1.10.1660.10">
    <property type="match status" value="1"/>
</dbReference>
<dbReference type="PANTHER" id="PTHR30204">
    <property type="entry name" value="REDOX-CYCLING DRUG-SENSING TRANSCRIPTIONAL ACTIVATOR SOXR"/>
    <property type="match status" value="1"/>
</dbReference>
<dbReference type="GO" id="GO:0003677">
    <property type="term" value="F:DNA binding"/>
    <property type="evidence" value="ECO:0007669"/>
    <property type="project" value="UniProtKB-KW"/>
</dbReference>
<dbReference type="InterPro" id="IPR047057">
    <property type="entry name" value="MerR_fam"/>
</dbReference>
<proteinExistence type="predicted"/>
<dbReference type="RefSeq" id="WP_068212200.1">
    <property type="nucleotide sequence ID" value="NZ_CP047186.1"/>
</dbReference>
<evidence type="ECO:0000313" key="8">
    <source>
        <dbReference type="EMBL" id="QHC54524.1"/>
    </source>
</evidence>
<reference evidence="10" key="2">
    <citation type="submission" date="2019-12" db="EMBL/GenBank/DDBJ databases">
        <title>Complete and draft genome sequences of new strains and members of some known species of the genus Rathayibacter isolated from plants.</title>
        <authorList>
            <person name="Tarlachkov S.V."/>
            <person name="Starodumova I.P."/>
            <person name="Dorofeeva L.V."/>
            <person name="Prisyazhnaya N.V."/>
            <person name="Leyn S."/>
            <person name="Zlamal J."/>
            <person name="Elan M."/>
            <person name="Osterman A.L."/>
            <person name="Nadler S."/>
            <person name="Subbotin S.A."/>
            <person name="Evtushenko L.I."/>
        </authorList>
    </citation>
    <scope>NUCLEOTIDE SEQUENCE [LARGE SCALE GENOMIC DNA]</scope>
    <source>
        <strain evidence="10">VKM Ac-2761</strain>
    </source>
</reference>
<dbReference type="PROSITE" id="PS50937">
    <property type="entry name" value="HTH_MERR_2"/>
    <property type="match status" value="1"/>
</dbReference>
<accession>A0A166HE72</accession>
<dbReference type="PRINTS" id="PR00040">
    <property type="entry name" value="HTHMERR"/>
</dbReference>
<dbReference type="InterPro" id="IPR009061">
    <property type="entry name" value="DNA-bd_dom_put_sf"/>
</dbReference>
<dbReference type="InterPro" id="IPR000551">
    <property type="entry name" value="MerR-type_HTH_dom"/>
</dbReference>
<dbReference type="OrthoDB" id="9802039at2"/>
<evidence type="ECO:0000259" key="6">
    <source>
        <dbReference type="PROSITE" id="PS50937"/>
    </source>
</evidence>
<name>A0A166HE72_9MICO</name>
<evidence type="ECO:0000313" key="10">
    <source>
        <dbReference type="Proteomes" id="UP000465031"/>
    </source>
</evidence>
<dbReference type="SUPFAM" id="SSF46955">
    <property type="entry name" value="Putative DNA-binding domain"/>
    <property type="match status" value="1"/>
</dbReference>
<dbReference type="Pfam" id="PF13411">
    <property type="entry name" value="MerR_1"/>
    <property type="match status" value="1"/>
</dbReference>
<gene>
    <name evidence="7" type="primary">soxR</name>
    <name evidence="7" type="ORF">ACH61_02440</name>
    <name evidence="8" type="ORF">GSU10_01860</name>
</gene>
<keyword evidence="9" id="KW-1185">Reference proteome</keyword>
<dbReference type="Proteomes" id="UP000076717">
    <property type="component" value="Unassembled WGS sequence"/>
</dbReference>
<dbReference type="Proteomes" id="UP000465031">
    <property type="component" value="Chromosome"/>
</dbReference>
<sequence>MKIGEIAQRTGASTRSLRYYEGLGLISSERRANGYRDYREETVAVVATIKSLLGLGFSTAVIADVIACENRGLSGSCEAVRDRVGELRDEMEARADELLRRRDALDASLADPVVRDALLARAESPRV</sequence>
<dbReference type="SMART" id="SM00422">
    <property type="entry name" value="HTH_MERR"/>
    <property type="match status" value="1"/>
</dbReference>
<organism evidence="7 9">
    <name type="scientific">Rathayibacter tanaceti</name>
    <dbReference type="NCBI Taxonomy" id="1671680"/>
    <lineage>
        <taxon>Bacteria</taxon>
        <taxon>Bacillati</taxon>
        <taxon>Actinomycetota</taxon>
        <taxon>Actinomycetes</taxon>
        <taxon>Micrococcales</taxon>
        <taxon>Microbacteriaceae</taxon>
        <taxon>Rathayibacter</taxon>
    </lineage>
</organism>